<organism evidence="9 10">
    <name type="scientific">Vagococcus carniphilus</name>
    <dbReference type="NCBI Taxonomy" id="218144"/>
    <lineage>
        <taxon>Bacteria</taxon>
        <taxon>Bacillati</taxon>
        <taxon>Bacillota</taxon>
        <taxon>Bacilli</taxon>
        <taxon>Lactobacillales</taxon>
        <taxon>Enterococcaceae</taxon>
        <taxon>Vagococcus</taxon>
    </lineage>
</organism>
<gene>
    <name evidence="9" type="ORF">CBF28_06010</name>
</gene>
<dbReference type="Pfam" id="PF07690">
    <property type="entry name" value="MFS_1"/>
    <property type="match status" value="1"/>
</dbReference>
<dbReference type="PRINTS" id="PR01035">
    <property type="entry name" value="TCRTETA"/>
</dbReference>
<evidence type="ECO:0000256" key="1">
    <source>
        <dbReference type="ARBA" id="ARBA00004651"/>
    </source>
</evidence>
<dbReference type="SUPFAM" id="SSF103473">
    <property type="entry name" value="MFS general substrate transporter"/>
    <property type="match status" value="1"/>
</dbReference>
<feature type="transmembrane region" description="Helical" evidence="7">
    <location>
        <begin position="258"/>
        <end position="277"/>
    </location>
</feature>
<reference evidence="9 10" key="1">
    <citation type="submission" date="2017-05" db="EMBL/GenBank/DDBJ databases">
        <title>Vagococcus spp. assemblies.</title>
        <authorList>
            <person name="Gulvik C.A."/>
        </authorList>
    </citation>
    <scope>NUCLEOTIDE SEQUENCE [LARGE SCALE GENOMIC DNA]</scope>
    <source>
        <strain evidence="9 10">SS1714</strain>
    </source>
</reference>
<evidence type="ECO:0000259" key="8">
    <source>
        <dbReference type="PROSITE" id="PS50850"/>
    </source>
</evidence>
<evidence type="ECO:0000256" key="4">
    <source>
        <dbReference type="ARBA" id="ARBA00022692"/>
    </source>
</evidence>
<accession>A0A430B6N9</accession>
<dbReference type="InterPro" id="IPR001958">
    <property type="entry name" value="Tet-R_TetA/multi-R_MdtG-like"/>
</dbReference>
<dbReference type="PANTHER" id="PTHR23504">
    <property type="entry name" value="MAJOR FACILITATOR SUPERFAMILY DOMAIN-CONTAINING PROTEIN 10"/>
    <property type="match status" value="1"/>
</dbReference>
<feature type="transmembrane region" description="Helical" evidence="7">
    <location>
        <begin position="50"/>
        <end position="71"/>
    </location>
</feature>
<dbReference type="PANTHER" id="PTHR23504:SF15">
    <property type="entry name" value="MAJOR FACILITATOR SUPERFAMILY (MFS) PROFILE DOMAIN-CONTAINING PROTEIN"/>
    <property type="match status" value="1"/>
</dbReference>
<dbReference type="PROSITE" id="PS50850">
    <property type="entry name" value="MFS"/>
    <property type="match status" value="1"/>
</dbReference>
<dbReference type="OrthoDB" id="9793283at2"/>
<feature type="transmembrane region" description="Helical" evidence="7">
    <location>
        <begin position="382"/>
        <end position="400"/>
    </location>
</feature>
<evidence type="ECO:0000256" key="7">
    <source>
        <dbReference type="SAM" id="Phobius"/>
    </source>
</evidence>
<dbReference type="InterPro" id="IPR011701">
    <property type="entry name" value="MFS"/>
</dbReference>
<feature type="transmembrane region" description="Helical" evidence="7">
    <location>
        <begin position="224"/>
        <end position="246"/>
    </location>
</feature>
<comment type="similarity">
    <text evidence="2">Belongs to the major facilitator superfamily. TCR/Tet family.</text>
</comment>
<dbReference type="RefSeq" id="WP_126792967.1">
    <property type="nucleotide sequence ID" value="NZ_CP060720.1"/>
</dbReference>
<comment type="caution">
    <text evidence="9">The sequence shown here is derived from an EMBL/GenBank/DDBJ whole genome shotgun (WGS) entry which is preliminary data.</text>
</comment>
<keyword evidence="5 7" id="KW-1133">Transmembrane helix</keyword>
<dbReference type="Gene3D" id="1.20.1250.20">
    <property type="entry name" value="MFS general substrate transporter like domains"/>
    <property type="match status" value="1"/>
</dbReference>
<feature type="transmembrane region" description="Helical" evidence="7">
    <location>
        <begin position="107"/>
        <end position="128"/>
    </location>
</feature>
<dbReference type="GO" id="GO:0005886">
    <property type="term" value="C:plasma membrane"/>
    <property type="evidence" value="ECO:0007669"/>
    <property type="project" value="UniProtKB-SubCell"/>
</dbReference>
<dbReference type="CDD" id="cd17330">
    <property type="entry name" value="MFS_SLC46_TetA_like"/>
    <property type="match status" value="1"/>
</dbReference>
<evidence type="ECO:0000256" key="3">
    <source>
        <dbReference type="ARBA" id="ARBA00022448"/>
    </source>
</evidence>
<evidence type="ECO:0000313" key="9">
    <source>
        <dbReference type="EMBL" id="RSU15981.1"/>
    </source>
</evidence>
<keyword evidence="4 7" id="KW-0812">Transmembrane</keyword>
<dbReference type="Proteomes" id="UP000288028">
    <property type="component" value="Unassembled WGS sequence"/>
</dbReference>
<feature type="transmembrane region" description="Helical" evidence="7">
    <location>
        <begin position="83"/>
        <end position="101"/>
    </location>
</feature>
<evidence type="ECO:0000256" key="5">
    <source>
        <dbReference type="ARBA" id="ARBA00022989"/>
    </source>
</evidence>
<feature type="transmembrane region" description="Helical" evidence="7">
    <location>
        <begin position="168"/>
        <end position="189"/>
    </location>
</feature>
<feature type="transmembrane region" description="Helical" evidence="7">
    <location>
        <begin position="14"/>
        <end position="38"/>
    </location>
</feature>
<evidence type="ECO:0000313" key="10">
    <source>
        <dbReference type="Proteomes" id="UP000288028"/>
    </source>
</evidence>
<proteinExistence type="inferred from homology"/>
<dbReference type="InterPro" id="IPR005829">
    <property type="entry name" value="Sugar_transporter_CS"/>
</dbReference>
<dbReference type="InterPro" id="IPR036259">
    <property type="entry name" value="MFS_trans_sf"/>
</dbReference>
<dbReference type="EMBL" id="NGKB01000004">
    <property type="protein sequence ID" value="RSU15981.1"/>
    <property type="molecule type" value="Genomic_DNA"/>
</dbReference>
<feature type="domain" description="Major facilitator superfamily (MFS) profile" evidence="8">
    <location>
        <begin position="13"/>
        <end position="408"/>
    </location>
</feature>
<evidence type="ECO:0000256" key="2">
    <source>
        <dbReference type="ARBA" id="ARBA00007520"/>
    </source>
</evidence>
<dbReference type="GeneID" id="95581851"/>
<comment type="subcellular location">
    <subcellularLocation>
        <location evidence="1">Cell membrane</location>
        <topology evidence="1">Multi-pass membrane protein</topology>
    </subcellularLocation>
</comment>
<feature type="transmembrane region" description="Helical" evidence="7">
    <location>
        <begin position="140"/>
        <end position="162"/>
    </location>
</feature>
<keyword evidence="10" id="KW-1185">Reference proteome</keyword>
<dbReference type="InterPro" id="IPR020846">
    <property type="entry name" value="MFS_dom"/>
</dbReference>
<keyword evidence="3" id="KW-0813">Transport</keyword>
<protein>
    <submittedName>
        <fullName evidence="9">Tetracycline resistance MFS efflux pump</fullName>
    </submittedName>
</protein>
<dbReference type="GO" id="GO:0022857">
    <property type="term" value="F:transmembrane transporter activity"/>
    <property type="evidence" value="ECO:0007669"/>
    <property type="project" value="InterPro"/>
</dbReference>
<dbReference type="PROSITE" id="PS00216">
    <property type="entry name" value="SUGAR_TRANSPORT_1"/>
    <property type="match status" value="1"/>
</dbReference>
<name>A0A430B6N9_9ENTE</name>
<sequence>MFSNNNQSNFTHQLIFGLVATFLCGLGFSIVMPVTPFLVSPYVNNANQQALVVTLLMSTYAVCVFLTAPIIGYFSDRFGRRPVLLFSLLGATLGFLIFGLANSLEMLFLGRIIEGITGGSIATIFAYFADITPEKDRTKYFGWISAVAGFGTVMGPTIGGLLTKFGNSMPLFLATSISFLNFILGYFVMKETVVKEEQLEKISLTALNPINQMKGLFANKSVRIILFLGFLLWMPNGALQSILSQFSIDTFQLSPSQIGMVFSIIGIQDILSQVFVMPKLLLKKSDRQIVSLGITFQLLGYSFIVFSQISSMIVLFIVGMLLFGFGESIFSPAFNGLLSKSVSKSEQGKIQGGSQSIQSLARIFGPLIGGQLYVYAGHFAPAVMGICLSVMAIWLSSKVIRLQLVKDN</sequence>
<evidence type="ECO:0000256" key="6">
    <source>
        <dbReference type="ARBA" id="ARBA00023136"/>
    </source>
</evidence>
<keyword evidence="6 7" id="KW-0472">Membrane</keyword>
<dbReference type="AlphaFoldDB" id="A0A430B6N9"/>